<sequence>MDASNAARLFEQLSEEDKRHLASLSSADIRRLALLATIRLSSRGPSVMPAPIEAQPIPGTDVAVPSDNLDTQDRPEQGNFCNDSTCPCNSINIPGVPSDPADRSAPQEALHGFIFGGNSMFRTDHQLCADHARMCRGEYWSEPEESSNSGESLEDDSETEELEEPVRISVDDYVYLDEDGTELDSEGPGLSDLRYDFEGMVCSTEGNENKEQGYEDGLTRPGRGVTVERVSMLQGT</sequence>
<evidence type="ECO:0000313" key="3">
    <source>
        <dbReference type="Proteomes" id="UP000070054"/>
    </source>
</evidence>
<evidence type="ECO:0000256" key="1">
    <source>
        <dbReference type="SAM" id="MobiDB-lite"/>
    </source>
</evidence>
<accession>A0A135USL4</accession>
<protein>
    <submittedName>
        <fullName evidence="2">Uncharacterized protein</fullName>
    </submittedName>
</protein>
<evidence type="ECO:0000313" key="2">
    <source>
        <dbReference type="EMBL" id="KXH63386.1"/>
    </source>
</evidence>
<comment type="caution">
    <text evidence="2">The sequence shown here is derived from an EMBL/GenBank/DDBJ whole genome shotgun (WGS) entry which is preliminary data.</text>
</comment>
<dbReference type="EMBL" id="JEMN01000202">
    <property type="protein sequence ID" value="KXH63386.1"/>
    <property type="molecule type" value="Genomic_DNA"/>
</dbReference>
<proteinExistence type="predicted"/>
<reference evidence="2 3" key="1">
    <citation type="submission" date="2014-02" db="EMBL/GenBank/DDBJ databases">
        <title>The genome sequence of Colletotrichum nymphaeae SA-01.</title>
        <authorList>
            <person name="Baroncelli R."/>
            <person name="Thon M.R."/>
        </authorList>
    </citation>
    <scope>NUCLEOTIDE SEQUENCE [LARGE SCALE GENOMIC DNA]</scope>
    <source>
        <strain evidence="2 3">SA-01</strain>
    </source>
</reference>
<dbReference type="Proteomes" id="UP000070054">
    <property type="component" value="Unassembled WGS sequence"/>
</dbReference>
<name>A0A135USL4_9PEZI</name>
<dbReference type="AlphaFoldDB" id="A0A135USL4"/>
<dbReference type="OrthoDB" id="4847497at2759"/>
<organism evidence="2 3">
    <name type="scientific">Colletotrichum nymphaeae SA-01</name>
    <dbReference type="NCBI Taxonomy" id="1460502"/>
    <lineage>
        <taxon>Eukaryota</taxon>
        <taxon>Fungi</taxon>
        <taxon>Dikarya</taxon>
        <taxon>Ascomycota</taxon>
        <taxon>Pezizomycotina</taxon>
        <taxon>Sordariomycetes</taxon>
        <taxon>Hypocreomycetidae</taxon>
        <taxon>Glomerellales</taxon>
        <taxon>Glomerellaceae</taxon>
        <taxon>Colletotrichum</taxon>
        <taxon>Colletotrichum acutatum species complex</taxon>
    </lineage>
</organism>
<feature type="compositionally biased region" description="Acidic residues" evidence="1">
    <location>
        <begin position="152"/>
        <end position="163"/>
    </location>
</feature>
<keyword evidence="3" id="KW-1185">Reference proteome</keyword>
<gene>
    <name evidence="2" type="ORF">CNYM01_07769</name>
</gene>
<feature type="region of interest" description="Disordered" evidence="1">
    <location>
        <begin position="140"/>
        <end position="169"/>
    </location>
</feature>